<evidence type="ECO:0000313" key="1">
    <source>
        <dbReference type="EMBL" id="MBB6447378.1"/>
    </source>
</evidence>
<gene>
    <name evidence="1" type="ORF">HNR53_004058</name>
</gene>
<keyword evidence="2" id="KW-1185">Reference proteome</keyword>
<dbReference type="AlphaFoldDB" id="A0A7X0HV51"/>
<comment type="caution">
    <text evidence="1">The sequence shown here is derived from an EMBL/GenBank/DDBJ whole genome shotgun (WGS) entry which is preliminary data.</text>
</comment>
<sequence length="84" mass="9367">MIRVNAFLLEEATVELSHDGVERIMKYLFNDWVRMGFPGTLELPTVQAGTFRGYVNDNGAPVGQFKTDEGAIYKVLEDSAELIA</sequence>
<dbReference type="RefSeq" id="WP_184529274.1">
    <property type="nucleotide sequence ID" value="NZ_JACHGK010000021.1"/>
</dbReference>
<accession>A0A7X0HV51</accession>
<organism evidence="1 2">
    <name type="scientific">Bacillus benzoevorans</name>
    <dbReference type="NCBI Taxonomy" id="1456"/>
    <lineage>
        <taxon>Bacteria</taxon>
        <taxon>Bacillati</taxon>
        <taxon>Bacillota</taxon>
        <taxon>Bacilli</taxon>
        <taxon>Bacillales</taxon>
        <taxon>Bacillaceae</taxon>
        <taxon>Bacillus</taxon>
    </lineage>
</organism>
<reference evidence="1 2" key="1">
    <citation type="submission" date="2020-08" db="EMBL/GenBank/DDBJ databases">
        <title>Genomic Encyclopedia of Type Strains, Phase IV (KMG-IV): sequencing the most valuable type-strain genomes for metagenomic binning, comparative biology and taxonomic classification.</title>
        <authorList>
            <person name="Goeker M."/>
        </authorList>
    </citation>
    <scope>NUCLEOTIDE SEQUENCE [LARGE SCALE GENOMIC DNA]</scope>
    <source>
        <strain evidence="1 2">DSM 5391</strain>
    </source>
</reference>
<dbReference type="Proteomes" id="UP000531594">
    <property type="component" value="Unassembled WGS sequence"/>
</dbReference>
<proteinExistence type="predicted"/>
<protein>
    <submittedName>
        <fullName evidence="1">Uncharacterized protein</fullName>
    </submittedName>
</protein>
<name>A0A7X0HV51_9BACI</name>
<dbReference type="EMBL" id="JACHGK010000021">
    <property type="protein sequence ID" value="MBB6447378.1"/>
    <property type="molecule type" value="Genomic_DNA"/>
</dbReference>
<evidence type="ECO:0000313" key="2">
    <source>
        <dbReference type="Proteomes" id="UP000531594"/>
    </source>
</evidence>